<protein>
    <submittedName>
        <fullName evidence="2">Uncharacterized protein</fullName>
    </submittedName>
</protein>
<feature type="signal peptide" evidence="1">
    <location>
        <begin position="1"/>
        <end position="28"/>
    </location>
</feature>
<keyword evidence="1" id="KW-0732">Signal</keyword>
<proteinExistence type="predicted"/>
<feature type="chain" id="PRO_5043740284" evidence="1">
    <location>
        <begin position="29"/>
        <end position="101"/>
    </location>
</feature>
<dbReference type="EMBL" id="CAMGYJ010000005">
    <property type="protein sequence ID" value="CAI0424563.1"/>
    <property type="molecule type" value="Genomic_DNA"/>
</dbReference>
<gene>
    <name evidence="2" type="ORF">LITE_LOCUS20015</name>
</gene>
<evidence type="ECO:0000313" key="3">
    <source>
        <dbReference type="Proteomes" id="UP001154282"/>
    </source>
</evidence>
<sequence>MAGSRSVMAMAMVLVASLVLINVVATTAAGVRGTPAPPPVSICLTENFVVQNCGPSNCDAKCKKDCKKFGLKPETCSGVCATGTFICNCYGPCNPGPPHAA</sequence>
<dbReference type="Proteomes" id="UP001154282">
    <property type="component" value="Unassembled WGS sequence"/>
</dbReference>
<name>A0AAV0KS22_9ROSI</name>
<comment type="caution">
    <text evidence="2">The sequence shown here is derived from an EMBL/GenBank/DDBJ whole genome shotgun (WGS) entry which is preliminary data.</text>
</comment>
<evidence type="ECO:0000256" key="1">
    <source>
        <dbReference type="SAM" id="SignalP"/>
    </source>
</evidence>
<organism evidence="2 3">
    <name type="scientific">Linum tenue</name>
    <dbReference type="NCBI Taxonomy" id="586396"/>
    <lineage>
        <taxon>Eukaryota</taxon>
        <taxon>Viridiplantae</taxon>
        <taxon>Streptophyta</taxon>
        <taxon>Embryophyta</taxon>
        <taxon>Tracheophyta</taxon>
        <taxon>Spermatophyta</taxon>
        <taxon>Magnoliopsida</taxon>
        <taxon>eudicotyledons</taxon>
        <taxon>Gunneridae</taxon>
        <taxon>Pentapetalae</taxon>
        <taxon>rosids</taxon>
        <taxon>fabids</taxon>
        <taxon>Malpighiales</taxon>
        <taxon>Linaceae</taxon>
        <taxon>Linum</taxon>
    </lineage>
</organism>
<evidence type="ECO:0000313" key="2">
    <source>
        <dbReference type="EMBL" id="CAI0424563.1"/>
    </source>
</evidence>
<reference evidence="2" key="1">
    <citation type="submission" date="2022-08" db="EMBL/GenBank/DDBJ databases">
        <authorList>
            <person name="Gutierrez-Valencia J."/>
        </authorList>
    </citation>
    <scope>NUCLEOTIDE SEQUENCE</scope>
</reference>
<accession>A0AAV0KS22</accession>
<keyword evidence="3" id="KW-1185">Reference proteome</keyword>
<dbReference type="AlphaFoldDB" id="A0AAV0KS22"/>